<feature type="compositionally biased region" description="Polar residues" evidence="1">
    <location>
        <begin position="600"/>
        <end position="618"/>
    </location>
</feature>
<feature type="region of interest" description="Disordered" evidence="1">
    <location>
        <begin position="324"/>
        <end position="399"/>
    </location>
</feature>
<dbReference type="InParanoid" id="D3BJ96"/>
<feature type="compositionally biased region" description="Polar residues" evidence="1">
    <location>
        <begin position="638"/>
        <end position="649"/>
    </location>
</feature>
<evidence type="ECO:0000313" key="3">
    <source>
        <dbReference type="Proteomes" id="UP000001396"/>
    </source>
</evidence>
<feature type="region of interest" description="Disordered" evidence="1">
    <location>
        <begin position="509"/>
        <end position="546"/>
    </location>
</feature>
<feature type="compositionally biased region" description="Low complexity" evidence="1">
    <location>
        <begin position="619"/>
        <end position="632"/>
    </location>
</feature>
<proteinExistence type="predicted"/>
<dbReference type="AlphaFoldDB" id="D3BJ96"/>
<feature type="compositionally biased region" description="Low complexity" evidence="1">
    <location>
        <begin position="356"/>
        <end position="382"/>
    </location>
</feature>
<gene>
    <name evidence="2" type="ORF">PPL_08621</name>
</gene>
<feature type="compositionally biased region" description="Low complexity" evidence="1">
    <location>
        <begin position="324"/>
        <end position="339"/>
    </location>
</feature>
<organism evidence="2 3">
    <name type="scientific">Heterostelium pallidum (strain ATCC 26659 / Pp 5 / PN500)</name>
    <name type="common">Cellular slime mold</name>
    <name type="synonym">Polysphondylium pallidum</name>
    <dbReference type="NCBI Taxonomy" id="670386"/>
    <lineage>
        <taxon>Eukaryota</taxon>
        <taxon>Amoebozoa</taxon>
        <taxon>Evosea</taxon>
        <taxon>Eumycetozoa</taxon>
        <taxon>Dictyostelia</taxon>
        <taxon>Acytosteliales</taxon>
        <taxon>Acytosteliaceae</taxon>
        <taxon>Heterostelium</taxon>
    </lineage>
</organism>
<feature type="compositionally biased region" description="Low complexity" evidence="1">
    <location>
        <begin position="560"/>
        <end position="599"/>
    </location>
</feature>
<name>D3BJ96_HETP5</name>
<dbReference type="RefSeq" id="XP_020430104.1">
    <property type="nucleotide sequence ID" value="XM_020579429.1"/>
</dbReference>
<feature type="region of interest" description="Disordered" evidence="1">
    <location>
        <begin position="560"/>
        <end position="649"/>
    </location>
</feature>
<dbReference type="GeneID" id="31364100"/>
<dbReference type="Proteomes" id="UP000001396">
    <property type="component" value="Unassembled WGS sequence"/>
</dbReference>
<feature type="compositionally biased region" description="Polar residues" evidence="1">
    <location>
        <begin position="340"/>
        <end position="355"/>
    </location>
</feature>
<comment type="caution">
    <text evidence="2">The sequence shown here is derived from an EMBL/GenBank/DDBJ whole genome shotgun (WGS) entry which is preliminary data.</text>
</comment>
<feature type="compositionally biased region" description="Low complexity" evidence="1">
    <location>
        <begin position="430"/>
        <end position="442"/>
    </location>
</feature>
<dbReference type="OMA" id="VETINPQ"/>
<reference evidence="2 3" key="1">
    <citation type="journal article" date="2011" name="Genome Res.">
        <title>Phylogeny-wide analysis of social amoeba genomes highlights ancient origins for complex intercellular communication.</title>
        <authorList>
            <person name="Heidel A.J."/>
            <person name="Lawal H.M."/>
            <person name="Felder M."/>
            <person name="Schilde C."/>
            <person name="Helps N.R."/>
            <person name="Tunggal B."/>
            <person name="Rivero F."/>
            <person name="John U."/>
            <person name="Schleicher M."/>
            <person name="Eichinger L."/>
            <person name="Platzer M."/>
            <person name="Noegel A.A."/>
            <person name="Schaap P."/>
            <person name="Gloeckner G."/>
        </authorList>
    </citation>
    <scope>NUCLEOTIDE SEQUENCE [LARGE SCALE GENOMIC DNA]</scope>
    <source>
        <strain evidence="3">ATCC 26659 / Pp 5 / PN500</strain>
    </source>
</reference>
<feature type="compositionally biased region" description="Low complexity" evidence="1">
    <location>
        <begin position="509"/>
        <end position="520"/>
    </location>
</feature>
<sequence>MSSEISTEEMISTSSLKYSTSPSNSGIVMIGGIDFHRINVGRRRVVRFTLLNAENKPFVITNLYLQQQKSLYGHASFTVSESQQQQQKQQNQYQHQYRPKYNNNSNGNGSSESLNQQQKQQQQQQQQLQLQLQKNANGMVNGINNISHNRNNGFTLNSTASQSSQQLQPFSILAKLEFPIVIAPHQEFESYISFSPPTSGWFTALLSIQSFSSGTKIQQVSLHGEGDQPSTPTQIIYSDNQSPIIIETPVKSYNSESYSALNTPLEFESESNPNRPTFLYPSNSSSSVIAQPIFFDEDCHQSSNSSINTINSLNSNNYVYPNSSSNGINNSSSSNSSTNRQPALLTNHSQPKLNGNNINNNNNSISTTTTATTAIHTPPNNNRYRPSSHHIKSSEKKVSFNPLVSEREKSLDLSVDEENIIQSVIKHHNSNNINSNHNDSSNYQFHRMNNGNVSSNTPIPSKSNIKSTTTTTANSKSNSITATFEQVEKRLMELSKFINEDSINYNYNSNNNESNYMNGNALPPPPPSSYTNNYKNNTQQQQQQHNQYFNQQQKPFQYQNQNNYQQQQQQQQQHTRPTQQPIQRFTQQPQPTQQHQQQQYFNQDNHNTSGASTSFILGQSQQQQQQQNQAQQYKTPLKQPNSNDTSILENNNKMTDEDWALFKELEIVQKKVATPAIWRDFLRPSIDHNSSFQSAAMKYEPATPYLSRNRVAKS</sequence>
<evidence type="ECO:0000313" key="2">
    <source>
        <dbReference type="EMBL" id="EFA77976.1"/>
    </source>
</evidence>
<evidence type="ECO:0000256" key="1">
    <source>
        <dbReference type="SAM" id="MobiDB-lite"/>
    </source>
</evidence>
<feature type="compositionally biased region" description="Low complexity" evidence="1">
    <location>
        <begin position="529"/>
        <end position="546"/>
    </location>
</feature>
<feature type="compositionally biased region" description="Low complexity" evidence="1">
    <location>
        <begin position="461"/>
        <end position="477"/>
    </location>
</feature>
<feature type="compositionally biased region" description="Polar residues" evidence="1">
    <location>
        <begin position="443"/>
        <end position="460"/>
    </location>
</feature>
<dbReference type="EMBL" id="ADBJ01000038">
    <property type="protein sequence ID" value="EFA77976.1"/>
    <property type="molecule type" value="Genomic_DNA"/>
</dbReference>
<feature type="region of interest" description="Disordered" evidence="1">
    <location>
        <begin position="429"/>
        <end position="477"/>
    </location>
</feature>
<feature type="region of interest" description="Disordered" evidence="1">
    <location>
        <begin position="82"/>
        <end position="130"/>
    </location>
</feature>
<protein>
    <submittedName>
        <fullName evidence="2">Centrosomal protein 75 kDa</fullName>
    </submittedName>
</protein>
<keyword evidence="3" id="KW-1185">Reference proteome</keyword>
<accession>D3BJ96</accession>
<feature type="compositionally biased region" description="Low complexity" evidence="1">
    <location>
        <begin position="83"/>
        <end position="130"/>
    </location>
</feature>